<accession>A0A383AHW7</accession>
<feature type="non-terminal residue" evidence="3">
    <location>
        <position position="230"/>
    </location>
</feature>
<dbReference type="InterPro" id="IPR036291">
    <property type="entry name" value="NAD(P)-bd_dom_sf"/>
</dbReference>
<dbReference type="InterPro" id="IPR051203">
    <property type="entry name" value="Polysaccharide_Synthase-Rel"/>
</dbReference>
<evidence type="ECO:0000256" key="1">
    <source>
        <dbReference type="ARBA" id="ARBA00007430"/>
    </source>
</evidence>
<protein>
    <recommendedName>
        <fullName evidence="2">Polysaccharide biosynthesis protein CapD-like domain-containing protein</fullName>
    </recommendedName>
</protein>
<dbReference type="Pfam" id="PF02719">
    <property type="entry name" value="Polysacc_synt_2"/>
    <property type="match status" value="1"/>
</dbReference>
<dbReference type="EMBL" id="UINC01192384">
    <property type="protein sequence ID" value="SVE07506.1"/>
    <property type="molecule type" value="Genomic_DNA"/>
</dbReference>
<name>A0A383AHW7_9ZZZZ</name>
<dbReference type="PANTHER" id="PTHR43318:SF1">
    <property type="entry name" value="POLYSACCHARIDE BIOSYNTHESIS PROTEIN EPSC-RELATED"/>
    <property type="match status" value="1"/>
</dbReference>
<evidence type="ECO:0000259" key="2">
    <source>
        <dbReference type="Pfam" id="PF02719"/>
    </source>
</evidence>
<dbReference type="AlphaFoldDB" id="A0A383AHW7"/>
<evidence type="ECO:0000313" key="3">
    <source>
        <dbReference type="EMBL" id="SVE07506.1"/>
    </source>
</evidence>
<reference evidence="3" key="1">
    <citation type="submission" date="2018-05" db="EMBL/GenBank/DDBJ databases">
        <authorList>
            <person name="Lanie J.A."/>
            <person name="Ng W.-L."/>
            <person name="Kazmierczak K.M."/>
            <person name="Andrzejewski T.M."/>
            <person name="Davidsen T.M."/>
            <person name="Wayne K.J."/>
            <person name="Tettelin H."/>
            <person name="Glass J.I."/>
            <person name="Rusch D."/>
            <person name="Podicherti R."/>
            <person name="Tsui H.-C.T."/>
            <person name="Winkler M.E."/>
        </authorList>
    </citation>
    <scope>NUCLEOTIDE SEQUENCE</scope>
</reference>
<dbReference type="InterPro" id="IPR003869">
    <property type="entry name" value="Polysac_CapD-like"/>
</dbReference>
<proteinExistence type="inferred from homology"/>
<feature type="domain" description="Polysaccharide biosynthesis protein CapD-like" evidence="2">
    <location>
        <begin position="152"/>
        <end position="230"/>
    </location>
</feature>
<organism evidence="3">
    <name type="scientific">marine metagenome</name>
    <dbReference type="NCBI Taxonomy" id="408172"/>
    <lineage>
        <taxon>unclassified sequences</taxon>
        <taxon>metagenomes</taxon>
        <taxon>ecological metagenomes</taxon>
    </lineage>
</organism>
<dbReference type="Gene3D" id="3.40.50.720">
    <property type="entry name" value="NAD(P)-binding Rossmann-like Domain"/>
    <property type="match status" value="2"/>
</dbReference>
<gene>
    <name evidence="3" type="ORF">METZ01_LOCUS460360</name>
</gene>
<dbReference type="PANTHER" id="PTHR43318">
    <property type="entry name" value="UDP-N-ACETYLGLUCOSAMINE 4,6-DEHYDRATASE"/>
    <property type="match status" value="1"/>
</dbReference>
<comment type="similarity">
    <text evidence="1">Belongs to the polysaccharide synthase family.</text>
</comment>
<sequence>MKSILYLNEPIKRPIGIYGAGEAGAQLIDNLRASSDFIPVALFDDDPVKWGTVVNSLWVHSSDEMEKIIHDNNIKIILLGILGISDQERKNVLRKISQFPVQVRMISSIEHLISGHFNISRIRSVEVEDILGRDAVKPNQDLLSKNIKGKNILVTGSGGSIGRELCKQIINLKPKKLILLENNEYALYESHRILKDINNYIHLIPILSTVLDYLYVKELLIKYNIHTIYH</sequence>
<dbReference type="SUPFAM" id="SSF51735">
    <property type="entry name" value="NAD(P)-binding Rossmann-fold domains"/>
    <property type="match status" value="2"/>
</dbReference>